<dbReference type="InterPro" id="IPR016875">
    <property type="entry name" value="UCP028200"/>
</dbReference>
<dbReference type="OrthoDB" id="5767052at2"/>
<keyword evidence="2" id="KW-1185">Reference proteome</keyword>
<gene>
    <name evidence="1" type="ORF">IV01_18395</name>
</gene>
<evidence type="ECO:0008006" key="3">
    <source>
        <dbReference type="Google" id="ProtNLM"/>
    </source>
</evidence>
<dbReference type="AlphaFoldDB" id="A0A085VED8"/>
<organism evidence="1 2">
    <name type="scientific">Pseudomonas syringae</name>
    <dbReference type="NCBI Taxonomy" id="317"/>
    <lineage>
        <taxon>Bacteria</taxon>
        <taxon>Pseudomonadati</taxon>
        <taxon>Pseudomonadota</taxon>
        <taxon>Gammaproteobacteria</taxon>
        <taxon>Pseudomonadales</taxon>
        <taxon>Pseudomonadaceae</taxon>
        <taxon>Pseudomonas</taxon>
    </lineage>
</organism>
<dbReference type="EMBL" id="JPQU01000053">
    <property type="protein sequence ID" value="KFE53801.1"/>
    <property type="molecule type" value="Genomic_DNA"/>
</dbReference>
<dbReference type="PATRIC" id="fig|317.175.peg.3833"/>
<accession>A0A085VED8</accession>
<dbReference type="Proteomes" id="UP000028631">
    <property type="component" value="Unassembled WGS sequence"/>
</dbReference>
<name>A0A085VED8_PSESX</name>
<dbReference type="PROSITE" id="PS51257">
    <property type="entry name" value="PROKAR_LIPOPROTEIN"/>
    <property type="match status" value="1"/>
</dbReference>
<comment type="caution">
    <text evidence="1">The sequence shown here is derived from an EMBL/GenBank/DDBJ whole genome shotgun (WGS) entry which is preliminary data.</text>
</comment>
<evidence type="ECO:0000313" key="2">
    <source>
        <dbReference type="Proteomes" id="UP000028631"/>
    </source>
</evidence>
<dbReference type="PIRSF" id="PIRSF028200">
    <property type="entry name" value="UCP028200"/>
    <property type="match status" value="1"/>
</dbReference>
<reference evidence="1 2" key="1">
    <citation type="submission" date="2014-07" db="EMBL/GenBank/DDBJ databases">
        <title>Draft Genome Sequences of Environmental Pseudomonas syringae strains.</title>
        <authorList>
            <person name="Baltrus D.A."/>
            <person name="Berge O."/>
            <person name="Morris C."/>
        </authorList>
    </citation>
    <scope>NUCLEOTIDE SEQUENCE [LARGE SCALE GENOMIC DNA]</scope>
    <source>
        <strain evidence="1 2">GAW0119</strain>
    </source>
</reference>
<evidence type="ECO:0000313" key="1">
    <source>
        <dbReference type="EMBL" id="KFE53801.1"/>
    </source>
</evidence>
<proteinExistence type="predicted"/>
<dbReference type="RefSeq" id="WP_032630173.1">
    <property type="nucleotide sequence ID" value="NZ_JPQU01000053.1"/>
</dbReference>
<sequence length="289" mass="33437">MRTPFKAFISLLMALLVLSGCSRIGLAYRNLDIIIPWSLSDYLDMNTSQKGWFNTRLKDHLSWHCSTQLPSYLTWLDRLQQMVETNQVTTGGLQARTDEAKQAIAQISRQITPSAVELLVQLDDKQVQEMQAAFAKDQRKRENEFLKEPLNTQISDRAERMEKRLNPWMGKLNAAQQQRIQDWSTSLGEQNRAWLDNRARWQTLFLATVQERQSPEFPGKIAKLLQDRETFWTPQYRVAYERTEQAAISLLVDLMAQSTPDQRQRLLTKIADTRKDFTDLSCLKAVTAG</sequence>
<dbReference type="Gene3D" id="1.20.120.20">
    <property type="entry name" value="Apolipoprotein"/>
    <property type="match status" value="1"/>
</dbReference>
<dbReference type="Pfam" id="PF19795">
    <property type="entry name" value="DUF6279"/>
    <property type="match status" value="1"/>
</dbReference>
<protein>
    <recommendedName>
        <fullName evidence="3">Lipoprotein</fullName>
    </recommendedName>
</protein>